<dbReference type="Pfam" id="PF04102">
    <property type="entry name" value="SlyX"/>
    <property type="match status" value="1"/>
</dbReference>
<accession>A0A2X0VAX5</accession>
<protein>
    <submittedName>
        <fullName evidence="2">Phi X174 lysis protein</fullName>
    </submittedName>
</protein>
<dbReference type="Proteomes" id="UP000250086">
    <property type="component" value="Unassembled WGS sequence"/>
</dbReference>
<keyword evidence="3" id="KW-1185">Reference proteome</keyword>
<dbReference type="RefSeq" id="WP_113744371.1">
    <property type="nucleotide sequence ID" value="NZ_UAPV01000001.1"/>
</dbReference>
<dbReference type="AlphaFoldDB" id="A0A2X0VAX5"/>
<name>A0A2X0VAX5_9GAMM</name>
<evidence type="ECO:0000313" key="3">
    <source>
        <dbReference type="Proteomes" id="UP000250086"/>
    </source>
</evidence>
<proteinExistence type="predicted"/>
<organism evidence="2 3">
    <name type="scientific">Anaerobiospirillum thomasii</name>
    <dbReference type="NCBI Taxonomy" id="179995"/>
    <lineage>
        <taxon>Bacteria</taxon>
        <taxon>Pseudomonadati</taxon>
        <taxon>Pseudomonadota</taxon>
        <taxon>Gammaproteobacteria</taxon>
        <taxon>Aeromonadales</taxon>
        <taxon>Succinivibrionaceae</taxon>
        <taxon>Anaerobiospirillum</taxon>
    </lineage>
</organism>
<reference evidence="2 3" key="1">
    <citation type="submission" date="2018-06" db="EMBL/GenBank/DDBJ databases">
        <authorList>
            <consortium name="Pathogen Informatics"/>
            <person name="Doyle S."/>
        </authorList>
    </citation>
    <scope>NUCLEOTIDE SEQUENCE [LARGE SCALE GENOMIC DNA]</scope>
    <source>
        <strain evidence="2 3">NCTC13093</strain>
    </source>
</reference>
<sequence>MTSIEKDLIAMQERIAWLEATNENLVNRVGMLYDHIDTLERKIQILSSKSSGESAVRPLSEETPPPHY</sequence>
<evidence type="ECO:0000313" key="2">
    <source>
        <dbReference type="EMBL" id="SPT70276.1"/>
    </source>
</evidence>
<gene>
    <name evidence="2" type="ORF">NCTC13093_01685</name>
</gene>
<dbReference type="InterPro" id="IPR007236">
    <property type="entry name" value="SlyX"/>
</dbReference>
<dbReference type="EMBL" id="UAPV01000001">
    <property type="protein sequence ID" value="SPT70276.1"/>
    <property type="molecule type" value="Genomic_DNA"/>
</dbReference>
<feature type="region of interest" description="Disordered" evidence="1">
    <location>
        <begin position="47"/>
        <end position="68"/>
    </location>
</feature>
<evidence type="ECO:0000256" key="1">
    <source>
        <dbReference type="SAM" id="MobiDB-lite"/>
    </source>
</evidence>